<evidence type="ECO:0000313" key="1">
    <source>
        <dbReference type="EMBL" id="ESO02976.1"/>
    </source>
</evidence>
<dbReference type="AlphaFoldDB" id="T1F793"/>
<evidence type="ECO:0000313" key="2">
    <source>
        <dbReference type="EnsemblMetazoa" id="HelroP173810"/>
    </source>
</evidence>
<dbReference type="Proteomes" id="UP000015101">
    <property type="component" value="Unassembled WGS sequence"/>
</dbReference>
<dbReference type="CTD" id="20204692"/>
<dbReference type="RefSeq" id="XP_009018669.1">
    <property type="nucleotide sequence ID" value="XM_009020421.1"/>
</dbReference>
<reference evidence="1 3" key="2">
    <citation type="journal article" date="2013" name="Nature">
        <title>Insights into bilaterian evolution from three spiralian genomes.</title>
        <authorList>
            <person name="Simakov O."/>
            <person name="Marletaz F."/>
            <person name="Cho S.J."/>
            <person name="Edsinger-Gonzales E."/>
            <person name="Havlak P."/>
            <person name="Hellsten U."/>
            <person name="Kuo D.H."/>
            <person name="Larsson T."/>
            <person name="Lv J."/>
            <person name="Arendt D."/>
            <person name="Savage R."/>
            <person name="Osoegawa K."/>
            <person name="de Jong P."/>
            <person name="Grimwood J."/>
            <person name="Chapman J.A."/>
            <person name="Shapiro H."/>
            <person name="Aerts A."/>
            <person name="Otillar R.P."/>
            <person name="Terry A.Y."/>
            <person name="Boore J.L."/>
            <person name="Grigoriev I.V."/>
            <person name="Lindberg D.R."/>
            <person name="Seaver E.C."/>
            <person name="Weisblat D.A."/>
            <person name="Putnam N.H."/>
            <person name="Rokhsar D.S."/>
        </authorList>
    </citation>
    <scope>NUCLEOTIDE SEQUENCE</scope>
</reference>
<reference evidence="2" key="3">
    <citation type="submission" date="2015-06" db="UniProtKB">
        <authorList>
            <consortium name="EnsemblMetazoa"/>
        </authorList>
    </citation>
    <scope>IDENTIFICATION</scope>
</reference>
<reference evidence="3" key="1">
    <citation type="submission" date="2012-12" db="EMBL/GenBank/DDBJ databases">
        <authorList>
            <person name="Hellsten U."/>
            <person name="Grimwood J."/>
            <person name="Chapman J.A."/>
            <person name="Shapiro H."/>
            <person name="Aerts A."/>
            <person name="Otillar R.P."/>
            <person name="Terry A.Y."/>
            <person name="Boore J.L."/>
            <person name="Simakov O."/>
            <person name="Marletaz F."/>
            <person name="Cho S.-J."/>
            <person name="Edsinger-Gonzales E."/>
            <person name="Havlak P."/>
            <person name="Kuo D.-H."/>
            <person name="Larsson T."/>
            <person name="Lv J."/>
            <person name="Arendt D."/>
            <person name="Savage R."/>
            <person name="Osoegawa K."/>
            <person name="de Jong P."/>
            <person name="Lindberg D.R."/>
            <person name="Seaver E.C."/>
            <person name="Weisblat D.A."/>
            <person name="Putnam N.H."/>
            <person name="Grigoriev I.V."/>
            <person name="Rokhsar D.S."/>
        </authorList>
    </citation>
    <scope>NUCLEOTIDE SEQUENCE</scope>
</reference>
<keyword evidence="3" id="KW-1185">Reference proteome</keyword>
<proteinExistence type="predicted"/>
<dbReference type="GeneID" id="20204692"/>
<organism evidence="2 3">
    <name type="scientific">Helobdella robusta</name>
    <name type="common">Californian leech</name>
    <dbReference type="NCBI Taxonomy" id="6412"/>
    <lineage>
        <taxon>Eukaryota</taxon>
        <taxon>Metazoa</taxon>
        <taxon>Spiralia</taxon>
        <taxon>Lophotrochozoa</taxon>
        <taxon>Annelida</taxon>
        <taxon>Clitellata</taxon>
        <taxon>Hirudinea</taxon>
        <taxon>Rhynchobdellida</taxon>
        <taxon>Glossiphoniidae</taxon>
        <taxon>Helobdella</taxon>
    </lineage>
</organism>
<dbReference type="HOGENOM" id="CLU_981002_0_0_1"/>
<evidence type="ECO:0000313" key="3">
    <source>
        <dbReference type="Proteomes" id="UP000015101"/>
    </source>
</evidence>
<dbReference type="OrthoDB" id="7433202at2759"/>
<gene>
    <name evidence="2" type="primary">20204692</name>
    <name evidence="1" type="ORF">HELRODRAFT_173810</name>
</gene>
<dbReference type="KEGG" id="hro:HELRODRAFT_173810"/>
<sequence>MAERYISFTTVETGKTNCLTRDVKLVTGCGHVSRECQKFDGPKHSLTETLPLKTLAEPRAPLLVPALSLVVTYVPNIFVCVPMAHWLGMEERLRVQNVSGQNGVKTRVIEKLFRLRLCRQCRRQRLYQLCCTATEKFKLERYISICTFCLKTFPKGTSGGRDGLTPEHLKDLTSSKKDSIDLINSITAFISVILNGDCPPDVTPYFFGGRLGTLPICVGGLSLGSAAELALFAFLASAAATVTLQDLMLLRDEIYVDNYRIQVYNMWCATNGDVVAFKNPSLKH</sequence>
<accession>T1F793</accession>
<dbReference type="InParanoid" id="T1F793"/>
<dbReference type="EMBL" id="KB096676">
    <property type="protein sequence ID" value="ESO02976.1"/>
    <property type="molecule type" value="Genomic_DNA"/>
</dbReference>
<dbReference type="EnsemblMetazoa" id="HelroT173810">
    <property type="protein sequence ID" value="HelroP173810"/>
    <property type="gene ID" value="HelroG173810"/>
</dbReference>
<name>T1F793_HELRO</name>
<protein>
    <submittedName>
        <fullName evidence="1 2">Uncharacterized protein</fullName>
    </submittedName>
</protein>
<dbReference type="EMBL" id="AMQM01004729">
    <property type="status" value="NOT_ANNOTATED_CDS"/>
    <property type="molecule type" value="Genomic_DNA"/>
</dbReference>